<dbReference type="Proteomes" id="UP000249364">
    <property type="component" value="Unassembled WGS sequence"/>
</dbReference>
<dbReference type="InterPro" id="IPR035644">
    <property type="entry name" value="MraZ_C"/>
</dbReference>
<comment type="subunit">
    <text evidence="7">Forms oligomers.</text>
</comment>
<reference evidence="9 10" key="1">
    <citation type="submission" date="2018-06" db="EMBL/GenBank/DDBJ databases">
        <title>Genomic Encyclopedia of Archaeal and Bacterial Type Strains, Phase II (KMG-II): from individual species to whole genera.</title>
        <authorList>
            <person name="Goeker M."/>
        </authorList>
    </citation>
    <scope>NUCLEOTIDE SEQUENCE [LARGE SCALE GENOMIC DNA]</scope>
    <source>
        <strain evidence="9 10">DSM 13087</strain>
    </source>
</reference>
<feature type="domain" description="SpoVT-AbrB" evidence="8">
    <location>
        <begin position="92"/>
        <end position="137"/>
    </location>
</feature>
<accession>A0A2W7QEH5</accession>
<evidence type="ECO:0000256" key="6">
    <source>
        <dbReference type="ARBA" id="ARBA00023163"/>
    </source>
</evidence>
<dbReference type="SUPFAM" id="SSF89447">
    <property type="entry name" value="AbrB/MazE/MraZ-like"/>
    <property type="match status" value="1"/>
</dbReference>
<keyword evidence="6 7" id="KW-0804">Transcription</keyword>
<name>A0A2W7QEH5_9RHOB</name>
<evidence type="ECO:0000256" key="1">
    <source>
        <dbReference type="ARBA" id="ARBA00013860"/>
    </source>
</evidence>
<dbReference type="InterPro" id="IPR038619">
    <property type="entry name" value="MraZ_sf"/>
</dbReference>
<proteinExistence type="inferred from homology"/>
<evidence type="ECO:0000259" key="8">
    <source>
        <dbReference type="PROSITE" id="PS51740"/>
    </source>
</evidence>
<evidence type="ECO:0000256" key="3">
    <source>
        <dbReference type="ARBA" id="ARBA00022737"/>
    </source>
</evidence>
<evidence type="ECO:0000256" key="4">
    <source>
        <dbReference type="ARBA" id="ARBA00023015"/>
    </source>
</evidence>
<keyword evidence="10" id="KW-1185">Reference proteome</keyword>
<dbReference type="Gene3D" id="3.40.1550.20">
    <property type="entry name" value="Transcriptional regulator MraZ domain"/>
    <property type="match status" value="1"/>
</dbReference>
<keyword evidence="3" id="KW-0677">Repeat</keyword>
<dbReference type="GO" id="GO:0000976">
    <property type="term" value="F:transcription cis-regulatory region binding"/>
    <property type="evidence" value="ECO:0007669"/>
    <property type="project" value="TreeGrafter"/>
</dbReference>
<keyword evidence="5 7" id="KW-0238">DNA-binding</keyword>
<sequence>MARRFRSTFHQKVDGKGRVSVPASFRRVIEQGDPDWKEGLRPNFIIVAGLDYQKRLDCFTITAMEEIEDRIDMMQPGSSERSLMELTYHANSIEAQIDEDGRIILPNYLREKLELDADEKARFMGRNDHFQIWKEATFEATYSSQTDSLMMGKGPDYDPRILLPNPSRAARLDP</sequence>
<evidence type="ECO:0000256" key="5">
    <source>
        <dbReference type="ARBA" id="ARBA00023125"/>
    </source>
</evidence>
<dbReference type="HAMAP" id="MF_01008">
    <property type="entry name" value="MraZ"/>
    <property type="match status" value="1"/>
</dbReference>
<dbReference type="GO" id="GO:0009295">
    <property type="term" value="C:nucleoid"/>
    <property type="evidence" value="ECO:0007669"/>
    <property type="project" value="UniProtKB-SubCell"/>
</dbReference>
<keyword evidence="2 7" id="KW-0963">Cytoplasm</keyword>
<feature type="domain" description="SpoVT-AbrB" evidence="8">
    <location>
        <begin position="8"/>
        <end position="66"/>
    </location>
</feature>
<evidence type="ECO:0000256" key="7">
    <source>
        <dbReference type="HAMAP-Rule" id="MF_01008"/>
    </source>
</evidence>
<organism evidence="9 10">
    <name type="scientific">Roseinatronobacter thiooxidans</name>
    <dbReference type="NCBI Taxonomy" id="121821"/>
    <lineage>
        <taxon>Bacteria</taxon>
        <taxon>Pseudomonadati</taxon>
        <taxon>Pseudomonadota</taxon>
        <taxon>Alphaproteobacteria</taxon>
        <taxon>Rhodobacterales</taxon>
        <taxon>Paracoccaceae</taxon>
        <taxon>Roseinatronobacter</taxon>
    </lineage>
</organism>
<evidence type="ECO:0000313" key="10">
    <source>
        <dbReference type="Proteomes" id="UP000249364"/>
    </source>
</evidence>
<dbReference type="InterPro" id="IPR007159">
    <property type="entry name" value="SpoVT-AbrB_dom"/>
</dbReference>
<dbReference type="PROSITE" id="PS51740">
    <property type="entry name" value="SPOVT_ABRB"/>
    <property type="match status" value="2"/>
</dbReference>
<gene>
    <name evidence="7" type="primary">mraZ</name>
    <name evidence="9" type="ORF">LY56_00802</name>
</gene>
<dbReference type="InterPro" id="IPR035642">
    <property type="entry name" value="MraZ_N"/>
</dbReference>
<dbReference type="GO" id="GO:0005737">
    <property type="term" value="C:cytoplasm"/>
    <property type="evidence" value="ECO:0007669"/>
    <property type="project" value="UniProtKB-UniRule"/>
</dbReference>
<dbReference type="CDD" id="cd16320">
    <property type="entry name" value="MraZ_N"/>
    <property type="match status" value="1"/>
</dbReference>
<keyword evidence="4 7" id="KW-0805">Transcription regulation</keyword>
<dbReference type="EMBL" id="QKZQ01000003">
    <property type="protein sequence ID" value="PZX46601.1"/>
    <property type="molecule type" value="Genomic_DNA"/>
</dbReference>
<evidence type="ECO:0000313" key="9">
    <source>
        <dbReference type="EMBL" id="PZX46601.1"/>
    </source>
</evidence>
<dbReference type="InterPro" id="IPR020603">
    <property type="entry name" value="MraZ_dom"/>
</dbReference>
<dbReference type="InterPro" id="IPR003444">
    <property type="entry name" value="MraZ"/>
</dbReference>
<comment type="caution">
    <text evidence="9">The sequence shown here is derived from an EMBL/GenBank/DDBJ whole genome shotgun (WGS) entry which is preliminary data.</text>
</comment>
<dbReference type="CDD" id="cd16321">
    <property type="entry name" value="MraZ_C"/>
    <property type="match status" value="1"/>
</dbReference>
<dbReference type="GO" id="GO:2000143">
    <property type="term" value="P:negative regulation of DNA-templated transcription initiation"/>
    <property type="evidence" value="ECO:0007669"/>
    <property type="project" value="TreeGrafter"/>
</dbReference>
<evidence type="ECO:0000256" key="2">
    <source>
        <dbReference type="ARBA" id="ARBA00022490"/>
    </source>
</evidence>
<dbReference type="GO" id="GO:0003700">
    <property type="term" value="F:DNA-binding transcription factor activity"/>
    <property type="evidence" value="ECO:0007669"/>
    <property type="project" value="UniProtKB-UniRule"/>
</dbReference>
<comment type="subcellular location">
    <subcellularLocation>
        <location evidence="7">Cytoplasm</location>
        <location evidence="7">Nucleoid</location>
    </subcellularLocation>
</comment>
<dbReference type="InterPro" id="IPR037914">
    <property type="entry name" value="SpoVT-AbrB_sf"/>
</dbReference>
<dbReference type="PANTHER" id="PTHR34701:SF1">
    <property type="entry name" value="TRANSCRIPTIONAL REGULATOR MRAZ"/>
    <property type="match status" value="1"/>
</dbReference>
<protein>
    <recommendedName>
        <fullName evidence="1 7">Transcriptional regulator MraZ</fullName>
    </recommendedName>
</protein>
<dbReference type="STRING" id="121821.GCA_001870675_03047"/>
<dbReference type="PANTHER" id="PTHR34701">
    <property type="entry name" value="TRANSCRIPTIONAL REGULATOR MRAZ"/>
    <property type="match status" value="1"/>
</dbReference>
<comment type="similarity">
    <text evidence="7">Belongs to the MraZ family.</text>
</comment>
<dbReference type="Pfam" id="PF02381">
    <property type="entry name" value="MraZ"/>
    <property type="match status" value="1"/>
</dbReference>
<dbReference type="AlphaFoldDB" id="A0A2W7QEH5"/>